<organism evidence="3 4">
    <name type="scientific">Cyclostephanos tholiformis</name>
    <dbReference type="NCBI Taxonomy" id="382380"/>
    <lineage>
        <taxon>Eukaryota</taxon>
        <taxon>Sar</taxon>
        <taxon>Stramenopiles</taxon>
        <taxon>Ochrophyta</taxon>
        <taxon>Bacillariophyta</taxon>
        <taxon>Coscinodiscophyceae</taxon>
        <taxon>Thalassiosirophycidae</taxon>
        <taxon>Stephanodiscales</taxon>
        <taxon>Stephanodiscaceae</taxon>
        <taxon>Cyclostephanos</taxon>
    </lineage>
</organism>
<feature type="region of interest" description="Disordered" evidence="1">
    <location>
        <begin position="138"/>
        <end position="159"/>
    </location>
</feature>
<keyword evidence="2" id="KW-1133">Transmembrane helix</keyword>
<dbReference type="InterPro" id="IPR027417">
    <property type="entry name" value="P-loop_NTPase"/>
</dbReference>
<evidence type="ECO:0008006" key="5">
    <source>
        <dbReference type="Google" id="ProtNLM"/>
    </source>
</evidence>
<evidence type="ECO:0000313" key="3">
    <source>
        <dbReference type="EMBL" id="KAL3822276.1"/>
    </source>
</evidence>
<reference evidence="3 4" key="1">
    <citation type="submission" date="2024-10" db="EMBL/GenBank/DDBJ databases">
        <title>Updated reference genomes for cyclostephanoid diatoms.</title>
        <authorList>
            <person name="Roberts W.R."/>
            <person name="Alverson A.J."/>
        </authorList>
    </citation>
    <scope>NUCLEOTIDE SEQUENCE [LARGE SCALE GENOMIC DNA]</scope>
    <source>
        <strain evidence="3 4">AJA228-03</strain>
    </source>
</reference>
<dbReference type="Proteomes" id="UP001530377">
    <property type="component" value="Unassembled WGS sequence"/>
</dbReference>
<dbReference type="AlphaFoldDB" id="A0ABD3SCK9"/>
<evidence type="ECO:0000256" key="1">
    <source>
        <dbReference type="SAM" id="MobiDB-lite"/>
    </source>
</evidence>
<comment type="caution">
    <text evidence="3">The sequence shown here is derived from an EMBL/GenBank/DDBJ whole genome shotgun (WGS) entry which is preliminary data.</text>
</comment>
<keyword evidence="2" id="KW-0472">Membrane</keyword>
<name>A0ABD3SCK9_9STRA</name>
<gene>
    <name evidence="3" type="ORF">ACHAXA_005909</name>
</gene>
<feature type="transmembrane region" description="Helical" evidence="2">
    <location>
        <begin position="28"/>
        <end position="50"/>
    </location>
</feature>
<dbReference type="Gene3D" id="3.40.50.300">
    <property type="entry name" value="P-loop containing nucleotide triphosphate hydrolases"/>
    <property type="match status" value="1"/>
</dbReference>
<sequence>MFETVRRRAKEASGGAAFMICGGLHRAILTLIALCALSLIIFVAHSALHWPHRTHDDAMSSVTMIERGGEHDNPRRSTTRSLLEMPFSESSPQALSTSSNVYPYSVIIISYHKTGHDLQMDLVDYVVNEFPDVGPRLTEFGNKSPKKRRRHPANIPCTRIGSSLRTGTISVQHAPDLFCTPDELLEILLEGGKKERAINDRGVKVIHLVRNPFSMAVSNYHYHAHIPTPEPWVKDQDPCDIQYHEGKITDSFADMVLPTLSKTKYESLNLNFGGQFMSRDDFDAIREDCLSLYQTGGFLKNATFLDHLMNYDPPEGLRLATAELMIQGFNNGGDVLRMANNIIKLKQAQIKLNNSLAYQRTNRGLQIYTMSLDDFIAQPTVSALNFFNFVLDSSPVSQSRKEDVAYKYWQHYADKIDSSNPNTRNHITHKKSSDNDQLIEYLRQDTVFGPTLSRIELLVEAALREGQYNLEA</sequence>
<evidence type="ECO:0000313" key="4">
    <source>
        <dbReference type="Proteomes" id="UP001530377"/>
    </source>
</evidence>
<dbReference type="SUPFAM" id="SSF52540">
    <property type="entry name" value="P-loop containing nucleoside triphosphate hydrolases"/>
    <property type="match status" value="1"/>
</dbReference>
<dbReference type="EMBL" id="JALLPB020000070">
    <property type="protein sequence ID" value="KAL3822276.1"/>
    <property type="molecule type" value="Genomic_DNA"/>
</dbReference>
<protein>
    <recommendedName>
        <fullName evidence="5">Sulfotransferase domain-containing protein</fullName>
    </recommendedName>
</protein>
<evidence type="ECO:0000256" key="2">
    <source>
        <dbReference type="SAM" id="Phobius"/>
    </source>
</evidence>
<keyword evidence="2" id="KW-0812">Transmembrane</keyword>
<accession>A0ABD3SCK9</accession>
<proteinExistence type="predicted"/>
<keyword evidence="4" id="KW-1185">Reference proteome</keyword>